<dbReference type="Proteomes" id="UP001159659">
    <property type="component" value="Unassembled WGS sequence"/>
</dbReference>
<organism evidence="1 2">
    <name type="scientific">Peronospora farinosa</name>
    <dbReference type="NCBI Taxonomy" id="134698"/>
    <lineage>
        <taxon>Eukaryota</taxon>
        <taxon>Sar</taxon>
        <taxon>Stramenopiles</taxon>
        <taxon>Oomycota</taxon>
        <taxon>Peronosporomycetes</taxon>
        <taxon>Peronosporales</taxon>
        <taxon>Peronosporaceae</taxon>
        <taxon>Peronospora</taxon>
    </lineage>
</organism>
<comment type="caution">
    <text evidence="1">The sequence shown here is derived from an EMBL/GenBank/DDBJ whole genome shotgun (WGS) entry which is preliminary data.</text>
</comment>
<dbReference type="AlphaFoldDB" id="A0AAV0TQI0"/>
<gene>
    <name evidence="1" type="ORF">PFR002_LOCUS5107</name>
</gene>
<accession>A0AAV0TQI0</accession>
<protein>
    <submittedName>
        <fullName evidence="1">Uncharacterized protein</fullName>
    </submittedName>
</protein>
<evidence type="ECO:0000313" key="1">
    <source>
        <dbReference type="EMBL" id="CAI5725383.1"/>
    </source>
</evidence>
<evidence type="ECO:0000313" key="2">
    <source>
        <dbReference type="Proteomes" id="UP001159659"/>
    </source>
</evidence>
<reference evidence="1" key="1">
    <citation type="submission" date="2022-12" db="EMBL/GenBank/DDBJ databases">
        <authorList>
            <person name="Webb A."/>
        </authorList>
    </citation>
    <scope>NUCLEOTIDE SEQUENCE</scope>
    <source>
        <strain evidence="1">Pf2</strain>
    </source>
</reference>
<dbReference type="EMBL" id="CANTFK010000765">
    <property type="protein sequence ID" value="CAI5725383.1"/>
    <property type="molecule type" value="Genomic_DNA"/>
</dbReference>
<name>A0AAV0TQI0_9STRA</name>
<proteinExistence type="predicted"/>
<sequence length="104" mass="11885">MLKDMDHEQMGGTQVWEDNQGAIALASHAGYHAQTKNVDSRHHFIRENVQQEFLKIDYINTEKSSCEYAVKGTEDQNALFLHETTGIKTKPTHNKHSISGKWEC</sequence>
<dbReference type="CDD" id="cd09272">
    <property type="entry name" value="RNase_HI_RT_Ty1"/>
    <property type="match status" value="1"/>
</dbReference>